<dbReference type="KEGG" id="vg:65112587"/>
<keyword evidence="2" id="KW-1185">Reference proteome</keyword>
<accession>A0A2S1GM35</accession>
<proteinExistence type="predicted"/>
<organism evidence="1 2">
    <name type="scientific">Erwinia phage Cronus</name>
    <dbReference type="NCBI Taxonomy" id="2163633"/>
    <lineage>
        <taxon>Viruses</taxon>
        <taxon>Duplodnaviria</taxon>
        <taxon>Heunggongvirae</taxon>
        <taxon>Uroviricota</taxon>
        <taxon>Caudoviricetes</taxon>
        <taxon>Pantevenvirales</taxon>
        <taxon>Straboviridae</taxon>
        <taxon>Tevenvirinae</taxon>
        <taxon>Risoevirus</taxon>
        <taxon>Risoevirus cronus</taxon>
        <taxon>Roskildevirus cronus</taxon>
    </lineage>
</organism>
<dbReference type="EMBL" id="MH059636">
    <property type="protein sequence ID" value="AWD90445.1"/>
    <property type="molecule type" value="Genomic_DNA"/>
</dbReference>
<dbReference type="GeneID" id="65112587"/>
<name>A0A2S1GM35_9CAUD</name>
<protein>
    <submittedName>
        <fullName evidence="1">Uncharacterized protein</fullName>
    </submittedName>
</protein>
<evidence type="ECO:0000313" key="1">
    <source>
        <dbReference type="EMBL" id="AWD90445.1"/>
    </source>
</evidence>
<dbReference type="RefSeq" id="YP_010094953.1">
    <property type="nucleotide sequence ID" value="NC_055743.1"/>
</dbReference>
<dbReference type="Proteomes" id="UP000246316">
    <property type="component" value="Segment"/>
</dbReference>
<evidence type="ECO:0000313" key="2">
    <source>
        <dbReference type="Proteomes" id="UP000246316"/>
    </source>
</evidence>
<sequence>METFIPGKFYRLVDRQGFINTANYITNREIAAFIEKLGNRFSVVASSGSFRIQEGSISKYSVLRVLNEGEREFFEEIVDDEVPLKQPNVPYAYTETEIKDTLKVAFEDDAFVAALKLLTAADAAHVLSLKFKGASNAGV</sequence>
<reference evidence="1" key="1">
    <citation type="submission" date="2018-03" db="EMBL/GenBank/DDBJ databases">
        <title>Phage therapy in agriculture - a green tech approach to combat plant pathogenic bacteria.</title>
        <authorList>
            <person name="Carstens A.B."/>
            <person name="Djurhuus A.M."/>
            <person name="Hansen L.H."/>
        </authorList>
    </citation>
    <scope>NUCLEOTIDE SEQUENCE [LARGE SCALE GENOMIC DNA]</scope>
</reference>